<dbReference type="InterPro" id="IPR050492">
    <property type="entry name" value="Bact_metal-bind_prot9"/>
</dbReference>
<evidence type="ECO:0000313" key="9">
    <source>
        <dbReference type="Proteomes" id="UP000295678"/>
    </source>
</evidence>
<name>A0A4R3MFD1_9HYPH</name>
<evidence type="ECO:0000256" key="3">
    <source>
        <dbReference type="ARBA" id="ARBA00022448"/>
    </source>
</evidence>
<dbReference type="InterPro" id="IPR006127">
    <property type="entry name" value="ZnuA-like"/>
</dbReference>
<dbReference type="PANTHER" id="PTHR42953:SF3">
    <property type="entry name" value="HIGH-AFFINITY ZINC UPTAKE SYSTEM PROTEIN ZNUA"/>
    <property type="match status" value="1"/>
</dbReference>
<dbReference type="AlphaFoldDB" id="A0A4R3MFD1"/>
<evidence type="ECO:0000256" key="1">
    <source>
        <dbReference type="ARBA" id="ARBA00011028"/>
    </source>
</evidence>
<keyword evidence="5" id="KW-0864">Zinc transport</keyword>
<dbReference type="RefSeq" id="WP_132805322.1">
    <property type="nucleotide sequence ID" value="NZ_SMAK01000002.1"/>
</dbReference>
<accession>A0A4R3MFD1</accession>
<keyword evidence="4 7" id="KW-0732">Signal</keyword>
<gene>
    <name evidence="8" type="ORF">EDC22_102234</name>
</gene>
<dbReference type="Proteomes" id="UP000295678">
    <property type="component" value="Unassembled WGS sequence"/>
</dbReference>
<dbReference type="GO" id="GO:0006829">
    <property type="term" value="P:zinc ion transport"/>
    <property type="evidence" value="ECO:0007669"/>
    <property type="project" value="UniProtKB-KW"/>
</dbReference>
<comment type="similarity">
    <text evidence="1">Belongs to the bacterial solute-binding protein 9 family.</text>
</comment>
<dbReference type="GO" id="GO:0046872">
    <property type="term" value="F:metal ion binding"/>
    <property type="evidence" value="ECO:0007669"/>
    <property type="project" value="InterPro"/>
</dbReference>
<evidence type="ECO:0000256" key="2">
    <source>
        <dbReference type="ARBA" id="ARBA00015915"/>
    </source>
</evidence>
<feature type="region of interest" description="Disordered" evidence="6">
    <location>
        <begin position="120"/>
        <end position="172"/>
    </location>
</feature>
<keyword evidence="5" id="KW-0406">Ion transport</keyword>
<dbReference type="OrthoDB" id="7346865at2"/>
<sequence length="339" mass="36691">MPRRHARLILPALLIAALAPAANADGPEVVASIKPVHSLVAAVMGDLGKPSLLVAGADSPHTYAMKPSEAAALSRASIVFWIGEELETFLAQPIANLGANARSVALIESPGLTVMTYDDADGDEAGHHDHGGHGHSHGHDHDDDHAHEHDEGHAHGDAVHSDHRHEGADPHVWLDPRNAIAMVRRIAATLAEADPEHADSYHANAEALIERLHELEHDIAARLSPYRDVPYLTMHEAFRYFDARFGLNGQGAITVNPEQQPSARRLGELRATIGRFERLCIFAEPQFPPRLVDVIVEGTAARTGTLDPLGAELEPGPDLYFELLRLNSNSFAECFAATM</sequence>
<organism evidence="8 9">
    <name type="scientific">Tepidamorphus gemmatus</name>
    <dbReference type="NCBI Taxonomy" id="747076"/>
    <lineage>
        <taxon>Bacteria</taxon>
        <taxon>Pseudomonadati</taxon>
        <taxon>Pseudomonadota</taxon>
        <taxon>Alphaproteobacteria</taxon>
        <taxon>Hyphomicrobiales</taxon>
        <taxon>Tepidamorphaceae</taxon>
        <taxon>Tepidamorphus</taxon>
    </lineage>
</organism>
<dbReference type="Pfam" id="PF01297">
    <property type="entry name" value="ZnuA"/>
    <property type="match status" value="1"/>
</dbReference>
<protein>
    <recommendedName>
        <fullName evidence="2">High-affinity zinc uptake system protein ZnuA</fullName>
    </recommendedName>
</protein>
<feature type="compositionally biased region" description="Basic and acidic residues" evidence="6">
    <location>
        <begin position="124"/>
        <end position="172"/>
    </location>
</feature>
<reference evidence="8 9" key="1">
    <citation type="submission" date="2019-03" db="EMBL/GenBank/DDBJ databases">
        <title>Genomic Encyclopedia of Type Strains, Phase IV (KMG-IV): sequencing the most valuable type-strain genomes for metagenomic binning, comparative biology and taxonomic classification.</title>
        <authorList>
            <person name="Goeker M."/>
        </authorList>
    </citation>
    <scope>NUCLEOTIDE SEQUENCE [LARGE SCALE GENOMIC DNA]</scope>
    <source>
        <strain evidence="8 9">DSM 19345</strain>
    </source>
</reference>
<evidence type="ECO:0000256" key="6">
    <source>
        <dbReference type="SAM" id="MobiDB-lite"/>
    </source>
</evidence>
<feature type="signal peptide" evidence="7">
    <location>
        <begin position="1"/>
        <end position="24"/>
    </location>
</feature>
<dbReference type="EMBL" id="SMAK01000002">
    <property type="protein sequence ID" value="TCT12549.1"/>
    <property type="molecule type" value="Genomic_DNA"/>
</dbReference>
<comment type="caution">
    <text evidence="8">The sequence shown here is derived from an EMBL/GenBank/DDBJ whole genome shotgun (WGS) entry which is preliminary data.</text>
</comment>
<evidence type="ECO:0000313" key="8">
    <source>
        <dbReference type="EMBL" id="TCT12549.1"/>
    </source>
</evidence>
<proteinExistence type="inferred from homology"/>
<keyword evidence="9" id="KW-1185">Reference proteome</keyword>
<dbReference type="Gene3D" id="3.40.50.1980">
    <property type="entry name" value="Nitrogenase molybdenum iron protein domain"/>
    <property type="match status" value="3"/>
</dbReference>
<dbReference type="SUPFAM" id="SSF53807">
    <property type="entry name" value="Helical backbone' metal receptor"/>
    <property type="match status" value="1"/>
</dbReference>
<evidence type="ECO:0000256" key="7">
    <source>
        <dbReference type="SAM" id="SignalP"/>
    </source>
</evidence>
<evidence type="ECO:0000256" key="5">
    <source>
        <dbReference type="ARBA" id="ARBA00022906"/>
    </source>
</evidence>
<evidence type="ECO:0000256" key="4">
    <source>
        <dbReference type="ARBA" id="ARBA00022729"/>
    </source>
</evidence>
<feature type="chain" id="PRO_5020325041" description="High-affinity zinc uptake system protein ZnuA" evidence="7">
    <location>
        <begin position="25"/>
        <end position="339"/>
    </location>
</feature>
<dbReference type="PANTHER" id="PTHR42953">
    <property type="entry name" value="HIGH-AFFINITY ZINC UPTAKE SYSTEM PROTEIN ZNUA-RELATED"/>
    <property type="match status" value="1"/>
</dbReference>
<keyword evidence="5" id="KW-0862">Zinc</keyword>
<keyword evidence="3" id="KW-0813">Transport</keyword>